<evidence type="ECO:0000313" key="2">
    <source>
        <dbReference type="EMBL" id="ETW00817.1"/>
    </source>
</evidence>
<evidence type="ECO:0000256" key="1">
    <source>
        <dbReference type="SAM" id="MobiDB-lite"/>
    </source>
</evidence>
<gene>
    <name evidence="2" type="ORF">H310_07346</name>
</gene>
<dbReference type="VEuPathDB" id="FungiDB:H310_07346"/>
<dbReference type="RefSeq" id="XP_008870952.1">
    <property type="nucleotide sequence ID" value="XM_008872730.1"/>
</dbReference>
<feature type="region of interest" description="Disordered" evidence="1">
    <location>
        <begin position="65"/>
        <end position="96"/>
    </location>
</feature>
<sequence length="176" mass="19654">MEAIQAEDSRLMTAKATSVTLGVKAKLTNQEMDLLRQQLARATAYDHTPQDNALARQQRIKRPPQFVKASKSGIYDREIPAMPASSKPAKKSAAAIHHTVEKLNQSEPMYVPRQTKGINQLDKDRLQDLYTVKPRKLSTVPLSLMDTAAIDDLDDNGHFKSGKRLGPEHIPQVFLL</sequence>
<organism evidence="2">
    <name type="scientific">Aphanomyces invadans</name>
    <dbReference type="NCBI Taxonomy" id="157072"/>
    <lineage>
        <taxon>Eukaryota</taxon>
        <taxon>Sar</taxon>
        <taxon>Stramenopiles</taxon>
        <taxon>Oomycota</taxon>
        <taxon>Saprolegniomycetes</taxon>
        <taxon>Saprolegniales</taxon>
        <taxon>Verrucalvaceae</taxon>
        <taxon>Aphanomyces</taxon>
    </lineage>
</organism>
<proteinExistence type="predicted"/>
<dbReference type="AlphaFoldDB" id="A0A024U4K9"/>
<feature type="compositionally biased region" description="Low complexity" evidence="1">
    <location>
        <begin position="80"/>
        <end position="95"/>
    </location>
</feature>
<reference evidence="2" key="1">
    <citation type="submission" date="2013-12" db="EMBL/GenBank/DDBJ databases">
        <title>The Genome Sequence of Aphanomyces invadans NJM9701.</title>
        <authorList>
            <consortium name="The Broad Institute Genomics Platform"/>
            <person name="Russ C."/>
            <person name="Tyler B."/>
            <person name="van West P."/>
            <person name="Dieguez-Uribeondo J."/>
            <person name="Young S.K."/>
            <person name="Zeng Q."/>
            <person name="Gargeya S."/>
            <person name="Fitzgerald M."/>
            <person name="Abouelleil A."/>
            <person name="Alvarado L."/>
            <person name="Chapman S.B."/>
            <person name="Gainer-Dewar J."/>
            <person name="Goldberg J."/>
            <person name="Griggs A."/>
            <person name="Gujja S."/>
            <person name="Hansen M."/>
            <person name="Howarth C."/>
            <person name="Imamovic A."/>
            <person name="Ireland A."/>
            <person name="Larimer J."/>
            <person name="McCowan C."/>
            <person name="Murphy C."/>
            <person name="Pearson M."/>
            <person name="Poon T.W."/>
            <person name="Priest M."/>
            <person name="Roberts A."/>
            <person name="Saif S."/>
            <person name="Shea T."/>
            <person name="Sykes S."/>
            <person name="Wortman J."/>
            <person name="Nusbaum C."/>
            <person name="Birren B."/>
        </authorList>
    </citation>
    <scope>NUCLEOTIDE SEQUENCE [LARGE SCALE GENOMIC DNA]</scope>
    <source>
        <strain evidence="2">NJM9701</strain>
    </source>
</reference>
<protein>
    <submittedName>
        <fullName evidence="2">Uncharacterized protein</fullName>
    </submittedName>
</protein>
<dbReference type="OrthoDB" id="63301at2759"/>
<dbReference type="EMBL" id="KI913964">
    <property type="protein sequence ID" value="ETW00817.1"/>
    <property type="molecule type" value="Genomic_DNA"/>
</dbReference>
<accession>A0A024U4K9</accession>
<dbReference type="GeneID" id="20084396"/>
<name>A0A024U4K9_9STRA</name>